<gene>
    <name evidence="3" type="ORF">AV649_14600</name>
</gene>
<keyword evidence="1" id="KW-0597">Phosphoprotein</keyword>
<dbReference type="OrthoDB" id="9780153at2"/>
<proteinExistence type="predicted"/>
<name>A0A161RUU7_9BACI</name>
<dbReference type="Pfam" id="PF00072">
    <property type="entry name" value="Response_reg"/>
    <property type="match status" value="1"/>
</dbReference>
<evidence type="ECO:0000313" key="4">
    <source>
        <dbReference type="Proteomes" id="UP000076510"/>
    </source>
</evidence>
<dbReference type="SUPFAM" id="SSF52172">
    <property type="entry name" value="CheY-like"/>
    <property type="match status" value="1"/>
</dbReference>
<protein>
    <recommendedName>
        <fullName evidence="2">Response regulatory domain-containing protein</fullName>
    </recommendedName>
</protein>
<sequence>MISIVVAEVDEAYLRTICTLLELEEDAVVIGQADSLESAGSILEKDRPDIFIADISWLYARDFIKDVASKGIKMIILSTFADRGNVRMVMESGAHGYLIKDSTGDELIGAIRTVMTGEHVYSPKLEEPGEESSVHSLPVRKVGPIASIVNRFKSSAV</sequence>
<feature type="modified residue" description="4-aspartylphosphate" evidence="1">
    <location>
        <position position="54"/>
    </location>
</feature>
<comment type="caution">
    <text evidence="3">The sequence shown here is derived from an EMBL/GenBank/DDBJ whole genome shotgun (WGS) entry which is preliminary data.</text>
</comment>
<accession>A0A161RUU7</accession>
<dbReference type="InterPro" id="IPR001789">
    <property type="entry name" value="Sig_transdc_resp-reg_receiver"/>
</dbReference>
<dbReference type="Proteomes" id="UP000076510">
    <property type="component" value="Unassembled WGS sequence"/>
</dbReference>
<dbReference type="GO" id="GO:0000160">
    <property type="term" value="P:phosphorelay signal transduction system"/>
    <property type="evidence" value="ECO:0007669"/>
    <property type="project" value="InterPro"/>
</dbReference>
<dbReference type="AlphaFoldDB" id="A0A161RUU7"/>
<evidence type="ECO:0000256" key="1">
    <source>
        <dbReference type="PROSITE-ProRule" id="PRU00169"/>
    </source>
</evidence>
<dbReference type="InterPro" id="IPR011006">
    <property type="entry name" value="CheY-like_superfamily"/>
</dbReference>
<dbReference type="RefSeq" id="WP_053072241.1">
    <property type="nucleotide sequence ID" value="NZ_CAXQIX010000061.1"/>
</dbReference>
<dbReference type="SMART" id="SM00448">
    <property type="entry name" value="REC"/>
    <property type="match status" value="1"/>
</dbReference>
<dbReference type="InterPro" id="IPR051015">
    <property type="entry name" value="EvgA-like"/>
</dbReference>
<dbReference type="PROSITE" id="PS50110">
    <property type="entry name" value="RESPONSE_REGULATORY"/>
    <property type="match status" value="1"/>
</dbReference>
<feature type="domain" description="Response regulatory" evidence="2">
    <location>
        <begin position="3"/>
        <end position="115"/>
    </location>
</feature>
<organism evidence="3 4">
    <name type="scientific">Rossellomorea marisflavi</name>
    <dbReference type="NCBI Taxonomy" id="189381"/>
    <lineage>
        <taxon>Bacteria</taxon>
        <taxon>Bacillati</taxon>
        <taxon>Bacillota</taxon>
        <taxon>Bacilli</taxon>
        <taxon>Bacillales</taxon>
        <taxon>Bacillaceae</taxon>
        <taxon>Rossellomorea</taxon>
    </lineage>
</organism>
<dbReference type="EMBL" id="LQQY01000009">
    <property type="protein sequence ID" value="KZE50628.1"/>
    <property type="molecule type" value="Genomic_DNA"/>
</dbReference>
<dbReference type="Gene3D" id="3.40.50.2300">
    <property type="match status" value="1"/>
</dbReference>
<dbReference type="PANTHER" id="PTHR45566:SF2">
    <property type="entry name" value="NARL SUBFAMILY"/>
    <property type="match status" value="1"/>
</dbReference>
<evidence type="ECO:0000313" key="3">
    <source>
        <dbReference type="EMBL" id="KZE50628.1"/>
    </source>
</evidence>
<reference evidence="4" key="1">
    <citation type="submission" date="2016-01" db="EMBL/GenBank/DDBJ databases">
        <title>Whole genome sequencing of Bhargavaea cecembensis T14.</title>
        <authorList>
            <person name="Hong K.W."/>
        </authorList>
    </citation>
    <scope>NUCLEOTIDE SEQUENCE [LARGE SCALE GENOMIC DNA]</scope>
    <source>
        <strain evidence="4">M19</strain>
    </source>
</reference>
<dbReference type="PANTHER" id="PTHR45566">
    <property type="entry name" value="HTH-TYPE TRANSCRIPTIONAL REGULATOR YHJB-RELATED"/>
    <property type="match status" value="1"/>
</dbReference>
<evidence type="ECO:0000259" key="2">
    <source>
        <dbReference type="PROSITE" id="PS50110"/>
    </source>
</evidence>